<sequence length="101" mass="11553">METTEFGHEATEIKVAVTKDLEQEDHEDRLSNLPDDILSLILERLRLHEAARTSVLSRRWVHLFSQRSSIMMDIGAFHPKDQSSQFTLTFTCSACDSAKMT</sequence>
<dbReference type="SUPFAM" id="SSF81383">
    <property type="entry name" value="F-box domain"/>
    <property type="match status" value="1"/>
</dbReference>
<dbReference type="Pfam" id="PF00646">
    <property type="entry name" value="F-box"/>
    <property type="match status" value="1"/>
</dbReference>
<dbReference type="AlphaFoldDB" id="A0AAV5CXL5"/>
<dbReference type="Proteomes" id="UP001054889">
    <property type="component" value="Unassembled WGS sequence"/>
</dbReference>
<evidence type="ECO:0000313" key="2">
    <source>
        <dbReference type="EMBL" id="GJN02530.1"/>
    </source>
</evidence>
<accession>A0AAV5CXL5</accession>
<gene>
    <name evidence="2" type="primary">ga19892</name>
    <name evidence="2" type="ORF">PR202_ga19892</name>
</gene>
<protein>
    <recommendedName>
        <fullName evidence="1">F-box domain-containing protein</fullName>
    </recommendedName>
</protein>
<proteinExistence type="predicted"/>
<reference evidence="2" key="1">
    <citation type="journal article" date="2018" name="DNA Res.">
        <title>Multiple hybrid de novo genome assembly of finger millet, an orphan allotetraploid crop.</title>
        <authorList>
            <person name="Hatakeyama M."/>
            <person name="Aluri S."/>
            <person name="Balachadran M.T."/>
            <person name="Sivarajan S.R."/>
            <person name="Patrignani A."/>
            <person name="Gruter S."/>
            <person name="Poveda L."/>
            <person name="Shimizu-Inatsugi R."/>
            <person name="Baeten J."/>
            <person name="Francoijs K.J."/>
            <person name="Nataraja K.N."/>
            <person name="Reddy Y.A.N."/>
            <person name="Phadnis S."/>
            <person name="Ravikumar R.L."/>
            <person name="Schlapbach R."/>
            <person name="Sreeman S.M."/>
            <person name="Shimizu K.K."/>
        </authorList>
    </citation>
    <scope>NUCLEOTIDE SEQUENCE</scope>
</reference>
<dbReference type="InterPro" id="IPR044997">
    <property type="entry name" value="F-box_plant"/>
</dbReference>
<feature type="domain" description="F-box" evidence="1">
    <location>
        <begin position="27"/>
        <end position="74"/>
    </location>
</feature>
<name>A0AAV5CXL5_ELECO</name>
<organism evidence="2 3">
    <name type="scientific">Eleusine coracana subsp. coracana</name>
    <dbReference type="NCBI Taxonomy" id="191504"/>
    <lineage>
        <taxon>Eukaryota</taxon>
        <taxon>Viridiplantae</taxon>
        <taxon>Streptophyta</taxon>
        <taxon>Embryophyta</taxon>
        <taxon>Tracheophyta</taxon>
        <taxon>Spermatophyta</taxon>
        <taxon>Magnoliopsida</taxon>
        <taxon>Liliopsida</taxon>
        <taxon>Poales</taxon>
        <taxon>Poaceae</taxon>
        <taxon>PACMAD clade</taxon>
        <taxon>Chloridoideae</taxon>
        <taxon>Cynodonteae</taxon>
        <taxon>Eleusininae</taxon>
        <taxon>Eleusine</taxon>
    </lineage>
</organism>
<evidence type="ECO:0000313" key="3">
    <source>
        <dbReference type="Proteomes" id="UP001054889"/>
    </source>
</evidence>
<comment type="caution">
    <text evidence="2">The sequence shown here is derived from an EMBL/GenBank/DDBJ whole genome shotgun (WGS) entry which is preliminary data.</text>
</comment>
<reference evidence="2" key="2">
    <citation type="submission" date="2021-12" db="EMBL/GenBank/DDBJ databases">
        <title>Resequencing data analysis of finger millet.</title>
        <authorList>
            <person name="Hatakeyama M."/>
            <person name="Aluri S."/>
            <person name="Balachadran M.T."/>
            <person name="Sivarajan S.R."/>
            <person name="Poveda L."/>
            <person name="Shimizu-Inatsugi R."/>
            <person name="Schlapbach R."/>
            <person name="Sreeman S.M."/>
            <person name="Shimizu K.K."/>
        </authorList>
    </citation>
    <scope>NUCLEOTIDE SEQUENCE</scope>
</reference>
<dbReference type="InterPro" id="IPR001810">
    <property type="entry name" value="F-box_dom"/>
</dbReference>
<dbReference type="InterPro" id="IPR036047">
    <property type="entry name" value="F-box-like_dom_sf"/>
</dbReference>
<dbReference type="PROSITE" id="PS50181">
    <property type="entry name" value="FBOX"/>
    <property type="match status" value="1"/>
</dbReference>
<keyword evidence="3" id="KW-1185">Reference proteome</keyword>
<dbReference type="EMBL" id="BQKI01000009">
    <property type="protein sequence ID" value="GJN02530.1"/>
    <property type="molecule type" value="Genomic_DNA"/>
</dbReference>
<dbReference type="Gene3D" id="1.20.1280.50">
    <property type="match status" value="1"/>
</dbReference>
<dbReference type="PANTHER" id="PTHR32153">
    <property type="entry name" value="OJ000223_09.16 PROTEIN"/>
    <property type="match status" value="1"/>
</dbReference>
<evidence type="ECO:0000259" key="1">
    <source>
        <dbReference type="PROSITE" id="PS50181"/>
    </source>
</evidence>